<evidence type="ECO:0000313" key="2">
    <source>
        <dbReference type="EMBL" id="CAB1445408.1"/>
    </source>
</evidence>
<evidence type="ECO:0000313" key="3">
    <source>
        <dbReference type="Proteomes" id="UP001153269"/>
    </source>
</evidence>
<organism evidence="2 3">
    <name type="scientific">Pleuronectes platessa</name>
    <name type="common">European plaice</name>
    <dbReference type="NCBI Taxonomy" id="8262"/>
    <lineage>
        <taxon>Eukaryota</taxon>
        <taxon>Metazoa</taxon>
        <taxon>Chordata</taxon>
        <taxon>Craniata</taxon>
        <taxon>Vertebrata</taxon>
        <taxon>Euteleostomi</taxon>
        <taxon>Actinopterygii</taxon>
        <taxon>Neopterygii</taxon>
        <taxon>Teleostei</taxon>
        <taxon>Neoteleostei</taxon>
        <taxon>Acanthomorphata</taxon>
        <taxon>Carangaria</taxon>
        <taxon>Pleuronectiformes</taxon>
        <taxon>Pleuronectoidei</taxon>
        <taxon>Pleuronectidae</taxon>
        <taxon>Pleuronectes</taxon>
    </lineage>
</organism>
<sequence>MVRSQPSLGAMVTSNGQEQVKKTTTPLSLPASNHSKNTINEFVETFGGGDKESFVLTRSALNTFKVNIRPEKC</sequence>
<protein>
    <submittedName>
        <fullName evidence="2">Uncharacterized protein</fullName>
    </submittedName>
</protein>
<dbReference type="Proteomes" id="UP001153269">
    <property type="component" value="Unassembled WGS sequence"/>
</dbReference>
<name>A0A9N7YZA1_PLEPL</name>
<evidence type="ECO:0000256" key="1">
    <source>
        <dbReference type="SAM" id="MobiDB-lite"/>
    </source>
</evidence>
<dbReference type="EMBL" id="CADEAL010003657">
    <property type="protein sequence ID" value="CAB1445408.1"/>
    <property type="molecule type" value="Genomic_DNA"/>
</dbReference>
<feature type="region of interest" description="Disordered" evidence="1">
    <location>
        <begin position="1"/>
        <end position="34"/>
    </location>
</feature>
<dbReference type="AlphaFoldDB" id="A0A9N7YZA1"/>
<accession>A0A9N7YZA1</accession>
<gene>
    <name evidence="2" type="ORF">PLEPLA_LOCUS33139</name>
</gene>
<proteinExistence type="predicted"/>
<comment type="caution">
    <text evidence="2">The sequence shown here is derived from an EMBL/GenBank/DDBJ whole genome shotgun (WGS) entry which is preliminary data.</text>
</comment>
<reference evidence="2" key="1">
    <citation type="submission" date="2020-03" db="EMBL/GenBank/DDBJ databases">
        <authorList>
            <person name="Weist P."/>
        </authorList>
    </citation>
    <scope>NUCLEOTIDE SEQUENCE</scope>
</reference>
<keyword evidence="3" id="KW-1185">Reference proteome</keyword>